<dbReference type="AlphaFoldDB" id="A0A6P3Y3C9"/>
<dbReference type="PANTHER" id="PTHR15077">
    <property type="entry name" value="FAS-ASSOCIATING DEATH DOMAIN-CONTAINING PROTEIN FADD"/>
    <property type="match status" value="1"/>
</dbReference>
<dbReference type="Pfam" id="PF00531">
    <property type="entry name" value="Death"/>
    <property type="match status" value="1"/>
</dbReference>
<gene>
    <name evidence="4" type="primary">LOC106749612</name>
</gene>
<feature type="domain" description="Death" evidence="2">
    <location>
        <begin position="216"/>
        <end position="301"/>
    </location>
</feature>
<dbReference type="KEGG" id="dqu:106749612"/>
<dbReference type="CTD" id="44339"/>
<keyword evidence="3" id="KW-1185">Reference proteome</keyword>
<dbReference type="RefSeq" id="XP_014484748.1">
    <property type="nucleotide sequence ID" value="XM_014629262.1"/>
</dbReference>
<dbReference type="Proteomes" id="UP000515204">
    <property type="component" value="Unplaced"/>
</dbReference>
<evidence type="ECO:0000313" key="4">
    <source>
        <dbReference type="RefSeq" id="XP_014484748.1"/>
    </source>
</evidence>
<feature type="region of interest" description="Disordered" evidence="1">
    <location>
        <begin position="43"/>
        <end position="146"/>
    </location>
</feature>
<dbReference type="Gene3D" id="1.10.533.10">
    <property type="entry name" value="Death Domain, Fas"/>
    <property type="match status" value="1"/>
</dbReference>
<dbReference type="InterPro" id="IPR011029">
    <property type="entry name" value="DEATH-like_dom_sf"/>
</dbReference>
<accession>A0A6P3Y3C9</accession>
<feature type="compositionally biased region" description="Polar residues" evidence="1">
    <location>
        <begin position="183"/>
        <end position="194"/>
    </location>
</feature>
<dbReference type="PROSITE" id="PS50017">
    <property type="entry name" value="DEATH_DOMAIN"/>
    <property type="match status" value="1"/>
</dbReference>
<feature type="compositionally biased region" description="Basic residues" evidence="1">
    <location>
        <begin position="136"/>
        <end position="146"/>
    </location>
</feature>
<dbReference type="CDD" id="cd01670">
    <property type="entry name" value="Death"/>
    <property type="match status" value="1"/>
</dbReference>
<name>A0A6P3Y3C9_DINQU</name>
<feature type="region of interest" description="Disordered" evidence="1">
    <location>
        <begin position="183"/>
        <end position="202"/>
    </location>
</feature>
<organism evidence="3 4">
    <name type="scientific">Dinoponera quadriceps</name>
    <name type="common">South American ant</name>
    <dbReference type="NCBI Taxonomy" id="609295"/>
    <lineage>
        <taxon>Eukaryota</taxon>
        <taxon>Metazoa</taxon>
        <taxon>Ecdysozoa</taxon>
        <taxon>Arthropoda</taxon>
        <taxon>Hexapoda</taxon>
        <taxon>Insecta</taxon>
        <taxon>Pterygota</taxon>
        <taxon>Neoptera</taxon>
        <taxon>Endopterygota</taxon>
        <taxon>Hymenoptera</taxon>
        <taxon>Apocrita</taxon>
        <taxon>Aculeata</taxon>
        <taxon>Formicoidea</taxon>
        <taxon>Formicidae</taxon>
        <taxon>Ponerinae</taxon>
        <taxon>Ponerini</taxon>
        <taxon>Dinoponera</taxon>
    </lineage>
</organism>
<evidence type="ECO:0000256" key="1">
    <source>
        <dbReference type="SAM" id="MobiDB-lite"/>
    </source>
</evidence>
<feature type="compositionally biased region" description="Basic and acidic residues" evidence="1">
    <location>
        <begin position="116"/>
        <end position="135"/>
    </location>
</feature>
<dbReference type="OrthoDB" id="535509at2759"/>
<dbReference type="SUPFAM" id="SSF47986">
    <property type="entry name" value="DEATH domain"/>
    <property type="match status" value="1"/>
</dbReference>
<evidence type="ECO:0000259" key="2">
    <source>
        <dbReference type="PROSITE" id="PS50017"/>
    </source>
</evidence>
<feature type="compositionally biased region" description="Basic and acidic residues" evidence="1">
    <location>
        <begin position="82"/>
        <end position="93"/>
    </location>
</feature>
<dbReference type="GO" id="GO:0007165">
    <property type="term" value="P:signal transduction"/>
    <property type="evidence" value="ECO:0007669"/>
    <property type="project" value="InterPro"/>
</dbReference>
<dbReference type="InterPro" id="IPR000488">
    <property type="entry name" value="Death_dom"/>
</dbReference>
<dbReference type="InterPro" id="IPR016729">
    <property type="entry name" value="FADD"/>
</dbReference>
<reference evidence="4" key="1">
    <citation type="submission" date="2025-08" db="UniProtKB">
        <authorList>
            <consortium name="RefSeq"/>
        </authorList>
    </citation>
    <scope>IDENTIFICATION</scope>
</reference>
<evidence type="ECO:0000313" key="3">
    <source>
        <dbReference type="Proteomes" id="UP000515204"/>
    </source>
</evidence>
<dbReference type="PANTHER" id="PTHR15077:SF12">
    <property type="entry name" value="DEATH DOMAIN-CONTAINING PROTEIN"/>
    <property type="match status" value="1"/>
</dbReference>
<dbReference type="GeneID" id="106749612"/>
<dbReference type="SMART" id="SM00005">
    <property type="entry name" value="DEATH"/>
    <property type="match status" value="1"/>
</dbReference>
<protein>
    <submittedName>
        <fullName evidence="4">Uncharacterized protein LOC106749612</fullName>
    </submittedName>
</protein>
<sequence>MIAAARNVDLRERSSFLGSKAQRALKKMPILSELSRRFHMLTTDAKPDPPRIGIPGYTHNLPPTEDEVAKKTRSKSVPTTSEELHRNDDKKDDDIDVASVRRQKSMPNGATPTRDFCAKEEDHTGPTNESKEYKRPRTRTKVKHSKYSQATNVVNYNIVNSKGVKIGSRTSYVCNVNHYATNNNATTQPETSWSKPKHRPMPQNVEELSECDEELAFEDMITVKTHVGHGWRDVARRLSYSDGQIEQFEENYRHKGIDEVIYQLLLDWKQANTQDARLGTLVSALWSCQEYDCVERLVAARKTPF</sequence>
<proteinExistence type="predicted"/>